<evidence type="ECO:0000313" key="4">
    <source>
        <dbReference type="EMBL" id="MFC3809348.1"/>
    </source>
</evidence>
<dbReference type="InterPro" id="IPR054363">
    <property type="entry name" value="GH95_cat"/>
</dbReference>
<dbReference type="GO" id="GO:0016787">
    <property type="term" value="F:hydrolase activity"/>
    <property type="evidence" value="ECO:0007669"/>
    <property type="project" value="UniProtKB-KW"/>
</dbReference>
<sequence>MKKSLLILLSGFFVLISIEKIQAQSPSKSKSMKLWYKTPANATIKDDISTYKDDAEWLKALPLGNGSLGVMVFGDVNKERIQLNEESMWSGSPQDSDNPEAFNSLAEIRNLLFQGKYKEATELTNKTQVCIGSGSGKGQGYKVPFGSFQTMGDLWLDFNKTDAYQNYHRELDLTDAVARVSYTQNGVNFKREIFTSSPDQVMVAKFTADKKGKISFRCSMDRPERFTTFSEGNELVMSGALSDGKGGDGLQYMARLKAVCKNGTLTCKDGKLTFTNADEVILYLSASTDYKLEYPTYKGRDYKTITKINLEKSSKKTYEQLLKEHISDYQKYYSRVNIELSKAEKDLIPTDERLAAFKDSQNDPHLVELMFQYGRYLIISSSRPGTLPANLQGIWSNKIKTAWNGDYHTNINLQMNYWPVEVANLPEMHLPLFDLISSLVEPGTKTAKTHYHANGWVVHPITNVWGYTSPGEAASWGMHTGAGAWICQHIAEHYAFTGDKDFLKKMYPVLKSSVAFSLSWLVKDPKTGLLVSGPAASPENSFITPEGTKNQISMGPTHDQQVIWSLFDDFILVSKELGIKDDFVNEVSEAQKQLLGSKIGEDGRLLEWAIPFEEADAGHRHMSHLFALHPGSQINVLDTPDLAAAAKKSLNFRLANGGGHTGWSAAWLISLYARLLDSENALDNVNRVLVKCTNPNLFGSHPPFQMDANFGFTAGVSEMLIQSYKNIVQLLPALPTQWSDGTVSGLVARGGFEVNMNWSKGELKTATIKSKLGNTCVLQTKENLIIKNAKTEVSKVIINGNPYFRTIFKTESGKVYEVTTN</sequence>
<dbReference type="PANTHER" id="PTHR31084">
    <property type="entry name" value="ALPHA-L-FUCOSIDASE 2"/>
    <property type="match status" value="1"/>
</dbReference>
<dbReference type="Gene3D" id="2.70.98.50">
    <property type="entry name" value="putative glycoside hydrolase family protein from bacillus halodurans"/>
    <property type="match status" value="1"/>
</dbReference>
<dbReference type="Proteomes" id="UP001595616">
    <property type="component" value="Unassembled WGS sequence"/>
</dbReference>
<dbReference type="InterPro" id="IPR016518">
    <property type="entry name" value="Alpha-L-fucosidase"/>
</dbReference>
<dbReference type="SUPFAM" id="SSF48208">
    <property type="entry name" value="Six-hairpin glycosidases"/>
    <property type="match status" value="1"/>
</dbReference>
<evidence type="ECO:0000259" key="1">
    <source>
        <dbReference type="Pfam" id="PF14498"/>
    </source>
</evidence>
<dbReference type="InterPro" id="IPR049053">
    <property type="entry name" value="AFCA-like_C"/>
</dbReference>
<evidence type="ECO:0000313" key="5">
    <source>
        <dbReference type="Proteomes" id="UP001595616"/>
    </source>
</evidence>
<protein>
    <submittedName>
        <fullName evidence="4">Glycoside hydrolase N-terminal domain-containing protein</fullName>
    </submittedName>
</protein>
<dbReference type="Gene3D" id="1.50.10.10">
    <property type="match status" value="1"/>
</dbReference>
<reference evidence="5" key="1">
    <citation type="journal article" date="2019" name="Int. J. Syst. Evol. Microbiol.">
        <title>The Global Catalogue of Microorganisms (GCM) 10K type strain sequencing project: providing services to taxonomists for standard genome sequencing and annotation.</title>
        <authorList>
            <consortium name="The Broad Institute Genomics Platform"/>
            <consortium name="The Broad Institute Genome Sequencing Center for Infectious Disease"/>
            <person name="Wu L."/>
            <person name="Ma J."/>
        </authorList>
    </citation>
    <scope>NUCLEOTIDE SEQUENCE [LARGE SCALE GENOMIC DNA]</scope>
    <source>
        <strain evidence="5">CECT 7956</strain>
    </source>
</reference>
<name>A0ABV7YT19_9BACT</name>
<accession>A0ABV7YT19</accession>
<evidence type="ECO:0000259" key="3">
    <source>
        <dbReference type="Pfam" id="PF22124"/>
    </source>
</evidence>
<dbReference type="InterPro" id="IPR012341">
    <property type="entry name" value="6hp_glycosidase-like_sf"/>
</dbReference>
<feature type="domain" description="Glycosyl hydrolase family 95 N-terminal" evidence="1">
    <location>
        <begin position="34"/>
        <end position="291"/>
    </location>
</feature>
<dbReference type="Pfam" id="PF22124">
    <property type="entry name" value="Glyco_hydro_95_cat"/>
    <property type="match status" value="1"/>
</dbReference>
<organism evidence="4 5">
    <name type="scientific">Lacihabitans lacunae</name>
    <dbReference type="NCBI Taxonomy" id="1028214"/>
    <lineage>
        <taxon>Bacteria</taxon>
        <taxon>Pseudomonadati</taxon>
        <taxon>Bacteroidota</taxon>
        <taxon>Cytophagia</taxon>
        <taxon>Cytophagales</taxon>
        <taxon>Leadbetterellaceae</taxon>
        <taxon>Lacihabitans</taxon>
    </lineage>
</organism>
<feature type="domain" description="Alpha fucosidase A-like C-terminal" evidence="2">
    <location>
        <begin position="722"/>
        <end position="818"/>
    </location>
</feature>
<keyword evidence="5" id="KW-1185">Reference proteome</keyword>
<dbReference type="RefSeq" id="WP_379834282.1">
    <property type="nucleotide sequence ID" value="NZ_JBHRYQ010000001.1"/>
</dbReference>
<feature type="domain" description="Glycosyl hydrolase family 95 catalytic" evidence="3">
    <location>
        <begin position="317"/>
        <end position="720"/>
    </location>
</feature>
<dbReference type="InterPro" id="IPR027414">
    <property type="entry name" value="GH95_N_dom"/>
</dbReference>
<dbReference type="PIRSF" id="PIRSF007663">
    <property type="entry name" value="UCP007663"/>
    <property type="match status" value="1"/>
</dbReference>
<comment type="caution">
    <text evidence="4">The sequence shown here is derived from an EMBL/GenBank/DDBJ whole genome shotgun (WGS) entry which is preliminary data.</text>
</comment>
<dbReference type="InterPro" id="IPR008928">
    <property type="entry name" value="6-hairpin_glycosidase_sf"/>
</dbReference>
<gene>
    <name evidence="4" type="ORF">ACFOOI_01660</name>
</gene>
<dbReference type="EMBL" id="JBHRYQ010000001">
    <property type="protein sequence ID" value="MFC3809348.1"/>
    <property type="molecule type" value="Genomic_DNA"/>
</dbReference>
<dbReference type="Pfam" id="PF21307">
    <property type="entry name" value="Glyco_hydro_95_C"/>
    <property type="match status" value="1"/>
</dbReference>
<keyword evidence="4" id="KW-0378">Hydrolase</keyword>
<dbReference type="PANTHER" id="PTHR31084:SF0">
    <property type="entry name" value="ALPHA-L-FUCOSIDASE 2"/>
    <property type="match status" value="1"/>
</dbReference>
<evidence type="ECO:0000259" key="2">
    <source>
        <dbReference type="Pfam" id="PF21307"/>
    </source>
</evidence>
<dbReference type="Pfam" id="PF14498">
    <property type="entry name" value="Glyco_hyd_65N_2"/>
    <property type="match status" value="1"/>
</dbReference>
<proteinExistence type="predicted"/>